<feature type="transmembrane region" description="Helical" evidence="7">
    <location>
        <begin position="402"/>
        <end position="427"/>
    </location>
</feature>
<dbReference type="Pfam" id="PF06808">
    <property type="entry name" value="DctM"/>
    <property type="match status" value="1"/>
</dbReference>
<organism evidence="9 10">
    <name type="scientific">Desulfonema magnum</name>
    <dbReference type="NCBI Taxonomy" id="45655"/>
    <lineage>
        <taxon>Bacteria</taxon>
        <taxon>Pseudomonadati</taxon>
        <taxon>Thermodesulfobacteriota</taxon>
        <taxon>Desulfobacteria</taxon>
        <taxon>Desulfobacterales</taxon>
        <taxon>Desulfococcaceae</taxon>
        <taxon>Desulfonema</taxon>
    </lineage>
</organism>
<dbReference type="PANTHER" id="PTHR33362:SF5">
    <property type="entry name" value="C4-DICARBOXYLATE TRAP TRANSPORTER LARGE PERMEASE PROTEIN DCTM"/>
    <property type="match status" value="1"/>
</dbReference>
<evidence type="ECO:0000259" key="8">
    <source>
        <dbReference type="Pfam" id="PF06808"/>
    </source>
</evidence>
<dbReference type="InterPro" id="IPR004681">
    <property type="entry name" value="TRAP_DctM"/>
</dbReference>
<feature type="transmembrane region" description="Helical" evidence="7">
    <location>
        <begin position="316"/>
        <end position="345"/>
    </location>
</feature>
<dbReference type="GO" id="GO:0005886">
    <property type="term" value="C:plasma membrane"/>
    <property type="evidence" value="ECO:0007669"/>
    <property type="project" value="UniProtKB-SubCell"/>
</dbReference>
<name>A0A975GMP0_9BACT</name>
<reference evidence="9" key="1">
    <citation type="journal article" date="2021" name="Microb. Physiol.">
        <title>Proteogenomic Insights into the Physiology of Marine, Sulfate-Reducing, Filamentous Desulfonema limicola and Desulfonema magnum.</title>
        <authorList>
            <person name="Schnaars V."/>
            <person name="Wohlbrand L."/>
            <person name="Scheve S."/>
            <person name="Hinrichs C."/>
            <person name="Reinhardt R."/>
            <person name="Rabus R."/>
        </authorList>
    </citation>
    <scope>NUCLEOTIDE SEQUENCE</scope>
    <source>
        <strain evidence="9">4be13</strain>
    </source>
</reference>
<sequence length="430" mass="46857">MESIIILFILFALLLLRIPIYICLYLTGVLGLWIFTSMDFTFVAQTMLKKIDNFSLLCIPFFILMGAVMVRGQSATRLVQFAWKFASWLPGGLGITAVVSAGVFGAISGSAISTVVTIGGVMFPYMDKYRYPKDFSAGLITAASILGIIVPPSIIMIVCALTAGESVVRLFAAGYLPAMIIMLMLSLYAWWESRRKGLGKEALEDFDFKGLIIAGKEATFAILIIAVLFGGIYSGAFTITEASVVSCVMILIVEMLIYRAVKLKDLKELLISSGVVSGALVITVSGAGVISEYIILQQIPQQMLEISMKYIPNASMYLVFTCVVLLIVGTFMDQIGAIMILVPIMMPIANHMGIDPIHYCLLFCVGLGIGYITPPLGLLLYTVQAITRLDFVKVSRAIYSPLMIYIAALFIIAFVPWLSTVVPDLLLGTM</sequence>
<gene>
    <name evidence="9" type="ORF">dnm_031440</name>
</gene>
<keyword evidence="2" id="KW-1003">Cell membrane</keyword>
<dbReference type="KEGG" id="dmm:dnm_031440"/>
<feature type="transmembrane region" description="Helical" evidence="7">
    <location>
        <begin position="170"/>
        <end position="191"/>
    </location>
</feature>
<evidence type="ECO:0000256" key="6">
    <source>
        <dbReference type="ARBA" id="ARBA00023136"/>
    </source>
</evidence>
<comment type="subcellular location">
    <subcellularLocation>
        <location evidence="1">Cell inner membrane</location>
        <topology evidence="1">Multi-pass membrane protein</topology>
    </subcellularLocation>
</comment>
<dbReference type="RefSeq" id="WP_207682451.1">
    <property type="nucleotide sequence ID" value="NZ_CP061800.1"/>
</dbReference>
<evidence type="ECO:0000256" key="7">
    <source>
        <dbReference type="SAM" id="Phobius"/>
    </source>
</evidence>
<keyword evidence="6 7" id="KW-0472">Membrane</keyword>
<keyword evidence="10" id="KW-1185">Reference proteome</keyword>
<proteinExistence type="predicted"/>
<dbReference type="AlphaFoldDB" id="A0A975GMP0"/>
<evidence type="ECO:0000313" key="9">
    <source>
        <dbReference type="EMBL" id="QTA87116.1"/>
    </source>
</evidence>
<keyword evidence="3" id="KW-0997">Cell inner membrane</keyword>
<dbReference type="InterPro" id="IPR010656">
    <property type="entry name" value="DctM"/>
</dbReference>
<dbReference type="NCBIfam" id="TIGR00786">
    <property type="entry name" value="dctM"/>
    <property type="match status" value="1"/>
</dbReference>
<evidence type="ECO:0000256" key="3">
    <source>
        <dbReference type="ARBA" id="ARBA00022519"/>
    </source>
</evidence>
<dbReference type="PIRSF" id="PIRSF006066">
    <property type="entry name" value="HI0050"/>
    <property type="match status" value="1"/>
</dbReference>
<protein>
    <submittedName>
        <fullName evidence="9">TRAP transporter large membrane protein, DctM-like</fullName>
    </submittedName>
</protein>
<dbReference type="GO" id="GO:0022857">
    <property type="term" value="F:transmembrane transporter activity"/>
    <property type="evidence" value="ECO:0007669"/>
    <property type="project" value="TreeGrafter"/>
</dbReference>
<feature type="domain" description="TRAP C4-dicarboxylate transport system permease DctM subunit" evidence="8">
    <location>
        <begin position="8"/>
        <end position="418"/>
    </location>
</feature>
<feature type="transmembrane region" description="Helical" evidence="7">
    <location>
        <begin position="6"/>
        <end position="33"/>
    </location>
</feature>
<dbReference type="EMBL" id="CP061800">
    <property type="protein sequence ID" value="QTA87116.1"/>
    <property type="molecule type" value="Genomic_DNA"/>
</dbReference>
<keyword evidence="4 7" id="KW-0812">Transmembrane</keyword>
<accession>A0A975GMP0</accession>
<dbReference type="PANTHER" id="PTHR33362">
    <property type="entry name" value="SIALIC ACID TRAP TRANSPORTER PERMEASE PROTEIN SIAT-RELATED"/>
    <property type="match status" value="1"/>
</dbReference>
<evidence type="ECO:0000256" key="2">
    <source>
        <dbReference type="ARBA" id="ARBA00022475"/>
    </source>
</evidence>
<feature type="transmembrane region" description="Helical" evidence="7">
    <location>
        <begin position="357"/>
        <end position="382"/>
    </location>
</feature>
<keyword evidence="5 7" id="KW-1133">Transmembrane helix</keyword>
<evidence type="ECO:0000256" key="5">
    <source>
        <dbReference type="ARBA" id="ARBA00022989"/>
    </source>
</evidence>
<feature type="transmembrane region" description="Helical" evidence="7">
    <location>
        <begin position="137"/>
        <end position="164"/>
    </location>
</feature>
<feature type="transmembrane region" description="Helical" evidence="7">
    <location>
        <begin position="211"/>
        <end position="233"/>
    </location>
</feature>
<feature type="transmembrane region" description="Helical" evidence="7">
    <location>
        <begin position="54"/>
        <end position="72"/>
    </location>
</feature>
<evidence type="ECO:0000313" key="10">
    <source>
        <dbReference type="Proteomes" id="UP000663722"/>
    </source>
</evidence>
<feature type="transmembrane region" description="Helical" evidence="7">
    <location>
        <begin position="269"/>
        <end position="296"/>
    </location>
</feature>
<evidence type="ECO:0000256" key="1">
    <source>
        <dbReference type="ARBA" id="ARBA00004429"/>
    </source>
</evidence>
<feature type="transmembrane region" description="Helical" evidence="7">
    <location>
        <begin position="92"/>
        <end position="125"/>
    </location>
</feature>
<evidence type="ECO:0000256" key="4">
    <source>
        <dbReference type="ARBA" id="ARBA00022692"/>
    </source>
</evidence>
<feature type="transmembrane region" description="Helical" evidence="7">
    <location>
        <begin position="239"/>
        <end position="257"/>
    </location>
</feature>
<dbReference type="Proteomes" id="UP000663722">
    <property type="component" value="Chromosome"/>
</dbReference>